<dbReference type="AlphaFoldDB" id="A2TC64"/>
<evidence type="ECO:0000256" key="2">
    <source>
        <dbReference type="ARBA" id="ARBA00023002"/>
    </source>
</evidence>
<keyword evidence="2" id="KW-0560">Oxidoreductase</keyword>
<evidence type="ECO:0000313" key="5">
    <source>
        <dbReference type="EMBL" id="ABM79816.1"/>
    </source>
</evidence>
<dbReference type="GO" id="GO:0016491">
    <property type="term" value="F:oxidoreductase activity"/>
    <property type="evidence" value="ECO:0007669"/>
    <property type="project" value="UniProtKB-KW"/>
</dbReference>
<sequence length="196" mass="21693">MDSKVPMIGAHARLVAPAALDAYREQPRGFRGNMAVAIVRSFPIVCWMRARTRTSRLWMQWGPDLQLSGGMPTRGVGRSAWWAITPWELSTGARFLEDCFGAGPGCTVVVKPSELTPLSTMRLAELCLEAGLPAGDLNIVNGYGHEAGEALASHPGCRQDHLHRIDRCRQEDRRIFAGRHEAGHARAWRQVAENRV</sequence>
<dbReference type="Pfam" id="PF00171">
    <property type="entry name" value="Aldedh"/>
    <property type="match status" value="1"/>
</dbReference>
<accession>A2TC64</accession>
<dbReference type="PANTHER" id="PTHR43860">
    <property type="entry name" value="BETAINE ALDEHYDE DEHYDROGENASE"/>
    <property type="match status" value="1"/>
</dbReference>
<dbReference type="SUPFAM" id="SSF53720">
    <property type="entry name" value="ALDH-like"/>
    <property type="match status" value="1"/>
</dbReference>
<dbReference type="EMBL" id="EF151283">
    <property type="protein sequence ID" value="ABM79816.1"/>
    <property type="molecule type" value="Genomic_DNA"/>
</dbReference>
<proteinExistence type="inferred from homology"/>
<keyword evidence="3" id="KW-0520">NAD</keyword>
<gene>
    <name evidence="5" type="primary">orf39</name>
</gene>
<dbReference type="InterPro" id="IPR016161">
    <property type="entry name" value="Ald_DH/histidinol_DH"/>
</dbReference>
<dbReference type="InterPro" id="IPR015590">
    <property type="entry name" value="Aldehyde_DH_dom"/>
</dbReference>
<name>A2TC64_SPHYA</name>
<comment type="similarity">
    <text evidence="1">Belongs to the aldehyde dehydrogenase family.</text>
</comment>
<dbReference type="PANTHER" id="PTHR43860:SF2">
    <property type="entry name" value="BETAINE ALDEHYDE DEHYDROGENASE-RELATED"/>
    <property type="match status" value="1"/>
</dbReference>
<dbReference type="InterPro" id="IPR016162">
    <property type="entry name" value="Ald_DH_N"/>
</dbReference>
<evidence type="ECO:0000256" key="3">
    <source>
        <dbReference type="ARBA" id="ARBA00023027"/>
    </source>
</evidence>
<organism evidence="5">
    <name type="scientific">Sphingobium yanoikuyae</name>
    <name type="common">Sphingomonas yanoikuyae</name>
    <dbReference type="NCBI Taxonomy" id="13690"/>
    <lineage>
        <taxon>Bacteria</taxon>
        <taxon>Pseudomonadati</taxon>
        <taxon>Pseudomonadota</taxon>
        <taxon>Alphaproteobacteria</taxon>
        <taxon>Sphingomonadales</taxon>
        <taxon>Sphingomonadaceae</taxon>
        <taxon>Sphingobium</taxon>
    </lineage>
</organism>
<feature type="domain" description="Aldehyde dehydrogenase" evidence="4">
    <location>
        <begin position="82"/>
        <end position="158"/>
    </location>
</feature>
<dbReference type="Gene3D" id="3.40.605.10">
    <property type="entry name" value="Aldehyde Dehydrogenase, Chain A, domain 1"/>
    <property type="match status" value="1"/>
</dbReference>
<evidence type="ECO:0000259" key="4">
    <source>
        <dbReference type="Pfam" id="PF00171"/>
    </source>
</evidence>
<reference evidence="5" key="1">
    <citation type="submission" date="2006-11" db="EMBL/GenBank/DDBJ databases">
        <authorList>
            <person name="Ni Chadhain S.M."/>
            <person name="Kim E."/>
            <person name="Zylstra G.J."/>
        </authorList>
    </citation>
    <scope>NUCLEOTIDE SEQUENCE</scope>
    <source>
        <strain evidence="5">B1</strain>
    </source>
</reference>
<protein>
    <submittedName>
        <fullName evidence="5">Dehydrogenase</fullName>
    </submittedName>
</protein>
<reference evidence="5" key="2">
    <citation type="journal article" date="2007" name="J. Ind. Microbiol. Biotechnol.">
        <title>Identification, cloning, and characterization of a multicomponent biphenyl dioxygenase from Sphingobium yanoikuyae B1.</title>
        <authorList>
            <person name="Chadhain S.M."/>
            <person name="Moritz E.M."/>
            <person name="Kim E."/>
            <person name="Zylstra G.J."/>
        </authorList>
    </citation>
    <scope>NUCLEOTIDE SEQUENCE</scope>
    <source>
        <strain evidence="5">B1</strain>
    </source>
</reference>
<evidence type="ECO:0000256" key="1">
    <source>
        <dbReference type="ARBA" id="ARBA00009986"/>
    </source>
</evidence>